<dbReference type="STRING" id="331113.SNE_A18120"/>
<dbReference type="InterPro" id="IPR007825">
    <property type="entry name" value="Major_OMP_Legionella"/>
</dbReference>
<organism evidence="2 3">
    <name type="scientific">Simkania negevensis (strain ATCC VR-1471 / DSM 27360 / Z)</name>
    <dbReference type="NCBI Taxonomy" id="331113"/>
    <lineage>
        <taxon>Bacteria</taxon>
        <taxon>Pseudomonadati</taxon>
        <taxon>Chlamydiota</taxon>
        <taxon>Chlamydiia</taxon>
        <taxon>Parachlamydiales</taxon>
        <taxon>Simkaniaceae</taxon>
        <taxon>Simkania</taxon>
    </lineage>
</organism>
<evidence type="ECO:0000313" key="2">
    <source>
        <dbReference type="EMBL" id="CCB89689.1"/>
    </source>
</evidence>
<dbReference type="RefSeq" id="WP_013944155.1">
    <property type="nucleotide sequence ID" value="NC_015713.1"/>
</dbReference>
<dbReference type="AlphaFoldDB" id="F8L351"/>
<protein>
    <submittedName>
        <fullName evidence="2">MOMP-like family protein</fullName>
    </submittedName>
</protein>
<sequence length="383" mass="43767">MKKFFLPLTLFLCSFAYGHTNDYKDGTLAQTMQNGRNTQTTNSNMNQQYSGAMNSDPNVVEHSSMGCMDSGFTFQADFLWWRANMDDLDYGLQLNDTLFLSTRGKIVEPDFNYDPGVRVGAGYDFGRSNWDILFAWTYHYSKATNSSGNPNVPISLIATRGQTYNFGNYKVVIGATGRASWRVHLNSIDFEMGYDHFYSKHFSVRSHFGLKAAWINMEYHASYKDLIDTGDGQPANITNYEKLSLRTKSDFWAVGPRMGLQSFLHIGWGFSIYGKIAGSLVYGEYSTDSDLFIEREQVSFPFTSTTTDVPFSHDNFSRLRAIVEMSIGLEWSYCFSGDYLLSFHLGWENQYWWNQLEARLLTDYQPNGDLTYSGIDAGIRFDF</sequence>
<gene>
    <name evidence="2" type="ordered locus">SNE_A18120</name>
</gene>
<feature type="chain" id="PRO_5003374134" evidence="1">
    <location>
        <begin position="19"/>
        <end position="383"/>
    </location>
</feature>
<reference evidence="2 3" key="2">
    <citation type="journal article" date="2011" name="Mol. Biol. Evol.">
        <title>Unity in variety--the pan-genome of the Chlamydiae.</title>
        <authorList>
            <person name="Collingro A."/>
            <person name="Tischler P."/>
            <person name="Weinmaier T."/>
            <person name="Penz T."/>
            <person name="Heinz E."/>
            <person name="Brunham R.C."/>
            <person name="Read T.D."/>
            <person name="Bavoil P.M."/>
            <person name="Sachse K."/>
            <person name="Kahane S."/>
            <person name="Friedman M.G."/>
            <person name="Rattei T."/>
            <person name="Myers G.S."/>
            <person name="Horn M."/>
        </authorList>
    </citation>
    <scope>NUCLEOTIDE SEQUENCE [LARGE SCALE GENOMIC DNA]</scope>
    <source>
        <strain evidence="3">ATCC VR-1471 / Z</strain>
    </source>
</reference>
<name>F8L351_SIMNZ</name>
<dbReference type="eggNOG" id="COG3468">
    <property type="taxonomic scope" value="Bacteria"/>
</dbReference>
<feature type="signal peptide" evidence="1">
    <location>
        <begin position="1"/>
        <end position="18"/>
    </location>
</feature>
<reference key="1">
    <citation type="journal article" date="2011" name="Mol. Biol. Evol.">
        <title>Unity in variety -- the pan-genome of the Chlamydiae.</title>
        <authorList>
            <person name="Collingro A."/>
            <person name="Tischler P."/>
            <person name="Weinmaier T."/>
            <person name="Penz T."/>
            <person name="Heinz E."/>
            <person name="Brunham R.C."/>
            <person name="Read T.D."/>
            <person name="Bavoil P.M."/>
            <person name="Sachse K."/>
            <person name="Kahane S."/>
            <person name="Friedman M.G."/>
            <person name="Rattei T."/>
            <person name="Myers G.S.A."/>
            <person name="Horn M."/>
        </authorList>
    </citation>
    <scope>NUCLEOTIDE SEQUENCE</scope>
    <source>
        <strain>Z</strain>
    </source>
</reference>
<dbReference type="KEGG" id="sng:SNE_A18120"/>
<keyword evidence="3" id="KW-1185">Reference proteome</keyword>
<dbReference type="OrthoDB" id="250509at2"/>
<evidence type="ECO:0000256" key="1">
    <source>
        <dbReference type="SAM" id="SignalP"/>
    </source>
</evidence>
<proteinExistence type="predicted"/>
<evidence type="ECO:0000313" key="3">
    <source>
        <dbReference type="Proteomes" id="UP000000496"/>
    </source>
</evidence>
<dbReference type="Proteomes" id="UP000000496">
    <property type="component" value="Chromosome gsn.131"/>
</dbReference>
<dbReference type="Pfam" id="PF05150">
    <property type="entry name" value="Legionella_OMP"/>
    <property type="match status" value="1"/>
</dbReference>
<dbReference type="EMBL" id="FR872582">
    <property type="protein sequence ID" value="CCB89689.1"/>
    <property type="molecule type" value="Genomic_DNA"/>
</dbReference>
<keyword evidence="1" id="KW-0732">Signal</keyword>
<dbReference type="HOGENOM" id="CLU_059550_0_0_0"/>
<accession>F8L351</accession>